<name>A0AB38F6L1_RHOWR</name>
<comment type="caution">
    <text evidence="1">The sequence shown here is derived from an EMBL/GenBank/DDBJ whole genome shotgun (WGS) entry which is preliminary data.</text>
</comment>
<gene>
    <name evidence="1" type="ORF">NCTC13229_00679</name>
</gene>
<organism evidence="1 2">
    <name type="scientific">Rhodococcus wratislaviensis</name>
    <name type="common">Tsukamurella wratislaviensis</name>
    <dbReference type="NCBI Taxonomy" id="44752"/>
    <lineage>
        <taxon>Bacteria</taxon>
        <taxon>Bacillati</taxon>
        <taxon>Actinomycetota</taxon>
        <taxon>Actinomycetes</taxon>
        <taxon>Mycobacteriales</taxon>
        <taxon>Nocardiaceae</taxon>
        <taxon>Rhodococcus</taxon>
    </lineage>
</organism>
<dbReference type="EMBL" id="UAUI01000001">
    <property type="protein sequence ID" value="SPZ35259.1"/>
    <property type="molecule type" value="Genomic_DNA"/>
</dbReference>
<dbReference type="Proteomes" id="UP000251211">
    <property type="component" value="Unassembled WGS sequence"/>
</dbReference>
<evidence type="ECO:0000313" key="1">
    <source>
        <dbReference type="EMBL" id="SPZ35259.1"/>
    </source>
</evidence>
<reference evidence="1 2" key="1">
    <citation type="submission" date="2018-06" db="EMBL/GenBank/DDBJ databases">
        <authorList>
            <consortium name="Pathogen Informatics"/>
            <person name="Doyle S."/>
        </authorList>
    </citation>
    <scope>NUCLEOTIDE SEQUENCE [LARGE SCALE GENOMIC DNA]</scope>
    <source>
        <strain evidence="1 2">NCTC13229</strain>
    </source>
</reference>
<dbReference type="AlphaFoldDB" id="A0AB38F6L1"/>
<protein>
    <submittedName>
        <fullName evidence="1">Uncharacterized protein</fullName>
    </submittedName>
</protein>
<evidence type="ECO:0000313" key="2">
    <source>
        <dbReference type="Proteomes" id="UP000251211"/>
    </source>
</evidence>
<accession>A0AB38F6L1</accession>
<sequence>MTPLNYLTVAPVGCAERQTATVFDIWSFNDDSIVPGT</sequence>
<proteinExistence type="predicted"/>